<dbReference type="SUPFAM" id="SSF52096">
    <property type="entry name" value="ClpP/crotonase"/>
    <property type="match status" value="1"/>
</dbReference>
<keyword evidence="2" id="KW-0576">Peroxisome</keyword>
<dbReference type="InterPro" id="IPR001753">
    <property type="entry name" value="Enoyl-CoA_hydra/iso"/>
</dbReference>
<keyword evidence="5" id="KW-1185">Reference proteome</keyword>
<dbReference type="OrthoDB" id="9797151at2"/>
<sequence>MDEILINTANGVCTIQLNRPARKNALTAAMYQTLADSLRAVDAMPTVRVVLLQGHPDIFTAGNDIEDFLHSPPLQEDAPVLQFLAAISTFSKPLMAAVSGPAVGIGTTLLLHCDLVYASETAMFALPFSQLGLCPEAAASYLLPRLVGHQRAAEKLFFGESFTADEALDMGLVNRVVAHEGLLEVAQRQAERLAALPSEAIKATKALLREGQEGAVAAAMQREIARFQVLLHAPEAKEAFTAFMEKRKPNFNSHSA</sequence>
<dbReference type="InterPro" id="IPR029045">
    <property type="entry name" value="ClpP/crotonase-like_dom_sf"/>
</dbReference>
<dbReference type="EMBL" id="QPGB01000006">
    <property type="protein sequence ID" value="RCS56541.1"/>
    <property type="molecule type" value="Genomic_DNA"/>
</dbReference>
<dbReference type="CDD" id="cd06558">
    <property type="entry name" value="crotonase-like"/>
    <property type="match status" value="1"/>
</dbReference>
<dbReference type="Pfam" id="PF00378">
    <property type="entry name" value="ECH_1"/>
    <property type="match status" value="1"/>
</dbReference>
<dbReference type="AlphaFoldDB" id="A0A368KZU2"/>
<evidence type="ECO:0000256" key="3">
    <source>
        <dbReference type="ARBA" id="ARBA00023235"/>
    </source>
</evidence>
<evidence type="ECO:0000313" key="4">
    <source>
        <dbReference type="EMBL" id="RCS56541.1"/>
    </source>
</evidence>
<comment type="subcellular location">
    <subcellularLocation>
        <location evidence="1">Peroxisome</location>
    </subcellularLocation>
</comment>
<protein>
    <submittedName>
        <fullName evidence="4">Enoyl-CoA hydratase</fullName>
    </submittedName>
</protein>
<organism evidence="4 5">
    <name type="scientific">Parvibium lacunae</name>
    <dbReference type="NCBI Taxonomy" id="1888893"/>
    <lineage>
        <taxon>Bacteria</taxon>
        <taxon>Pseudomonadati</taxon>
        <taxon>Pseudomonadota</taxon>
        <taxon>Betaproteobacteria</taxon>
        <taxon>Burkholderiales</taxon>
        <taxon>Alcaligenaceae</taxon>
        <taxon>Parvibium</taxon>
    </lineage>
</organism>
<proteinExistence type="predicted"/>
<reference evidence="4 5" key="1">
    <citation type="journal article" date="2018" name="Int. J. Syst. Evol. Microbiol.">
        <title>Parvibium lacunae gen. nov., sp. nov., a new member of the family Alcaligenaceae isolated from a freshwater pond.</title>
        <authorList>
            <person name="Chen W.M."/>
            <person name="Xie P.B."/>
            <person name="Hsu M.Y."/>
            <person name="Sheu S.Y."/>
        </authorList>
    </citation>
    <scope>NUCLEOTIDE SEQUENCE [LARGE SCALE GENOMIC DNA]</scope>
    <source>
        <strain evidence="4 5">KMB9</strain>
    </source>
</reference>
<evidence type="ECO:0000313" key="5">
    <source>
        <dbReference type="Proteomes" id="UP000252357"/>
    </source>
</evidence>
<gene>
    <name evidence="4" type="ORF">DU000_11275</name>
</gene>
<accession>A0A368KZU2</accession>
<name>A0A368KZU2_9BURK</name>
<dbReference type="Proteomes" id="UP000252357">
    <property type="component" value="Unassembled WGS sequence"/>
</dbReference>
<keyword evidence="3" id="KW-0413">Isomerase</keyword>
<evidence type="ECO:0000256" key="2">
    <source>
        <dbReference type="ARBA" id="ARBA00023140"/>
    </source>
</evidence>
<dbReference type="PANTHER" id="PTHR43684">
    <property type="match status" value="1"/>
</dbReference>
<dbReference type="GO" id="GO:0004165">
    <property type="term" value="F:delta(3)-delta(2)-enoyl-CoA isomerase activity"/>
    <property type="evidence" value="ECO:0007669"/>
    <property type="project" value="UniProtKB-ARBA"/>
</dbReference>
<dbReference type="InterPro" id="IPR051053">
    <property type="entry name" value="ECH/Chromodomain_protein"/>
</dbReference>
<comment type="caution">
    <text evidence="4">The sequence shown here is derived from an EMBL/GenBank/DDBJ whole genome shotgun (WGS) entry which is preliminary data.</text>
</comment>
<dbReference type="PANTHER" id="PTHR43684:SF1">
    <property type="entry name" value="ENOYL-COA DELTA ISOMERASE 2"/>
    <property type="match status" value="1"/>
</dbReference>
<evidence type="ECO:0000256" key="1">
    <source>
        <dbReference type="ARBA" id="ARBA00004275"/>
    </source>
</evidence>
<dbReference type="Gene3D" id="3.90.226.10">
    <property type="entry name" value="2-enoyl-CoA Hydratase, Chain A, domain 1"/>
    <property type="match status" value="1"/>
</dbReference>